<evidence type="ECO:0000313" key="3">
    <source>
        <dbReference type="Proteomes" id="UP000184509"/>
    </source>
</evidence>
<organism evidence="2 3">
    <name type="scientific">Bacteroides luti</name>
    <dbReference type="NCBI Taxonomy" id="1297750"/>
    <lineage>
        <taxon>Bacteria</taxon>
        <taxon>Pseudomonadati</taxon>
        <taxon>Bacteroidota</taxon>
        <taxon>Bacteroidia</taxon>
        <taxon>Bacteroidales</taxon>
        <taxon>Bacteroidaceae</taxon>
        <taxon>Bacteroides</taxon>
    </lineage>
</organism>
<sequence>MDYTIKHNENDFRFETEVDGYLAYVEYTPLDKELDLIHTWVPKEIGGKGIAATLVKFAMDYAMENHFKVVPTCPYVKAFLIRHEEYKECLYD</sequence>
<dbReference type="Pfam" id="PF14542">
    <property type="entry name" value="Acetyltransf_CG"/>
    <property type="match status" value="1"/>
</dbReference>
<proteinExistence type="predicted"/>
<name>A0A1M4U886_9BACE</name>
<dbReference type="STRING" id="1297750.SAMN05444405_10219"/>
<dbReference type="InterPro" id="IPR045057">
    <property type="entry name" value="Gcn5-rel_NAT"/>
</dbReference>
<dbReference type="SUPFAM" id="SSF55729">
    <property type="entry name" value="Acyl-CoA N-acyltransferases (Nat)"/>
    <property type="match status" value="1"/>
</dbReference>
<dbReference type="PROSITE" id="PS51729">
    <property type="entry name" value="GNAT_YJDJ"/>
    <property type="match status" value="1"/>
</dbReference>
<dbReference type="Proteomes" id="UP000184509">
    <property type="component" value="Unassembled WGS sequence"/>
</dbReference>
<dbReference type="InterPro" id="IPR031165">
    <property type="entry name" value="GNAT_YJDJ"/>
</dbReference>
<dbReference type="CDD" id="cd04301">
    <property type="entry name" value="NAT_SF"/>
    <property type="match status" value="1"/>
</dbReference>
<reference evidence="3" key="1">
    <citation type="submission" date="2016-11" db="EMBL/GenBank/DDBJ databases">
        <authorList>
            <person name="Varghese N."/>
            <person name="Submissions S."/>
        </authorList>
    </citation>
    <scope>NUCLEOTIDE SEQUENCE [LARGE SCALE GENOMIC DNA]</scope>
    <source>
        <strain evidence="3">DSM 26991</strain>
    </source>
</reference>
<protein>
    <recommendedName>
        <fullName evidence="1">N-acetyltransferase domain-containing protein</fullName>
    </recommendedName>
</protein>
<dbReference type="PANTHER" id="PTHR31435:SF9">
    <property type="entry name" value="PROTEIN NATD1"/>
    <property type="match status" value="1"/>
</dbReference>
<dbReference type="AlphaFoldDB" id="A0A1M4U886"/>
<evidence type="ECO:0000313" key="2">
    <source>
        <dbReference type="EMBL" id="SHE52780.1"/>
    </source>
</evidence>
<dbReference type="OrthoDB" id="1120671at2"/>
<feature type="domain" description="N-acetyltransferase" evidence="1">
    <location>
        <begin position="6"/>
        <end position="91"/>
    </location>
</feature>
<keyword evidence="3" id="KW-1185">Reference proteome</keyword>
<dbReference type="RefSeq" id="WP_073398846.1">
    <property type="nucleotide sequence ID" value="NZ_FQTV01000002.1"/>
</dbReference>
<accession>A0A1M4U886</accession>
<dbReference type="EMBL" id="FQTV01000002">
    <property type="protein sequence ID" value="SHE52780.1"/>
    <property type="molecule type" value="Genomic_DNA"/>
</dbReference>
<dbReference type="InterPro" id="IPR016181">
    <property type="entry name" value="Acyl_CoA_acyltransferase"/>
</dbReference>
<dbReference type="PANTHER" id="PTHR31435">
    <property type="entry name" value="PROTEIN NATD1"/>
    <property type="match status" value="1"/>
</dbReference>
<dbReference type="Gene3D" id="3.40.630.30">
    <property type="match status" value="1"/>
</dbReference>
<evidence type="ECO:0000259" key="1">
    <source>
        <dbReference type="PROSITE" id="PS51729"/>
    </source>
</evidence>
<gene>
    <name evidence="2" type="ORF">SAMN05444405_10219</name>
</gene>